<gene>
    <name evidence="1" type="ORF">F0185_18835</name>
</gene>
<protein>
    <recommendedName>
        <fullName evidence="3">Dehydrogenase</fullName>
    </recommendedName>
</protein>
<dbReference type="EMBL" id="VUYU01000012">
    <property type="protein sequence ID" value="NHZ35622.1"/>
    <property type="molecule type" value="Genomic_DNA"/>
</dbReference>
<evidence type="ECO:0008006" key="3">
    <source>
        <dbReference type="Google" id="ProtNLM"/>
    </source>
</evidence>
<dbReference type="RefSeq" id="WP_167226998.1">
    <property type="nucleotide sequence ID" value="NZ_VUYU01000012.1"/>
</dbReference>
<evidence type="ECO:0000313" key="1">
    <source>
        <dbReference type="EMBL" id="NHZ35622.1"/>
    </source>
</evidence>
<organism evidence="1 2">
    <name type="scientific">Massilia rubra</name>
    <dbReference type="NCBI Taxonomy" id="2607910"/>
    <lineage>
        <taxon>Bacteria</taxon>
        <taxon>Pseudomonadati</taxon>
        <taxon>Pseudomonadota</taxon>
        <taxon>Betaproteobacteria</taxon>
        <taxon>Burkholderiales</taxon>
        <taxon>Oxalobacteraceae</taxon>
        <taxon>Telluria group</taxon>
        <taxon>Massilia</taxon>
    </lineage>
</organism>
<accession>A0ABX0LMP8</accession>
<evidence type="ECO:0000313" key="2">
    <source>
        <dbReference type="Proteomes" id="UP000785613"/>
    </source>
</evidence>
<reference evidence="1 2" key="1">
    <citation type="submission" date="2019-09" db="EMBL/GenBank/DDBJ databases">
        <title>Taxonomy of Antarctic Massilia spp.: description of Massilia rubra sp. nov., Massilia aquatica sp. nov., Massilia mucilaginosa sp. nov., Massilia frigida sp. nov. isolated from streams, lakes and regoliths.</title>
        <authorList>
            <person name="Holochova P."/>
            <person name="Sedlacek I."/>
            <person name="Kralova S."/>
            <person name="Maslanova I."/>
            <person name="Busse H.-J."/>
            <person name="Stankova E."/>
            <person name="Vrbovska V."/>
            <person name="Kovarovic V."/>
            <person name="Bartak M."/>
            <person name="Svec P."/>
            <person name="Pantucek R."/>
        </authorList>
    </citation>
    <scope>NUCLEOTIDE SEQUENCE [LARGE SCALE GENOMIC DNA]</scope>
    <source>
        <strain evidence="1 2">CCM 8692</strain>
    </source>
</reference>
<sequence length="129" mass="14164">MTQAWLTLTSMDGRDIAAPTEAQLAAVLAELYAPLRQVKGKGKGKASSAPAAAPEPASAALRFGYDDGLMYVIEVSSGGHIRFEEWSDRDCELALAPPRRMSADLPLAQQLWALMARRQVSRIRELDWH</sequence>
<keyword evidence="2" id="KW-1185">Reference proteome</keyword>
<comment type="caution">
    <text evidence="1">The sequence shown here is derived from an EMBL/GenBank/DDBJ whole genome shotgun (WGS) entry which is preliminary data.</text>
</comment>
<dbReference type="Proteomes" id="UP000785613">
    <property type="component" value="Unassembled WGS sequence"/>
</dbReference>
<name>A0ABX0LMP8_9BURK</name>
<proteinExistence type="predicted"/>